<feature type="transmembrane region" description="Helical" evidence="8">
    <location>
        <begin position="292"/>
        <end position="315"/>
    </location>
</feature>
<feature type="transmembrane region" description="Helical" evidence="8">
    <location>
        <begin position="73"/>
        <end position="89"/>
    </location>
</feature>
<comment type="caution">
    <text evidence="10">The sequence shown here is derived from an EMBL/GenBank/DDBJ whole genome shotgun (WGS) entry which is preliminary data.</text>
</comment>
<evidence type="ECO:0000256" key="2">
    <source>
        <dbReference type="ARBA" id="ARBA00022448"/>
    </source>
</evidence>
<feature type="transmembrane region" description="Helical" evidence="8">
    <location>
        <begin position="136"/>
        <end position="155"/>
    </location>
</feature>
<keyword evidence="7 8" id="KW-0472">Membrane</keyword>
<evidence type="ECO:0000256" key="5">
    <source>
        <dbReference type="ARBA" id="ARBA00022692"/>
    </source>
</evidence>
<evidence type="ECO:0000256" key="4">
    <source>
        <dbReference type="ARBA" id="ARBA00022519"/>
    </source>
</evidence>
<evidence type="ECO:0000256" key="8">
    <source>
        <dbReference type="SAM" id="Phobius"/>
    </source>
</evidence>
<keyword evidence="11" id="KW-1185">Reference proteome</keyword>
<dbReference type="Pfam" id="PF12832">
    <property type="entry name" value="MFS_1_like"/>
    <property type="match status" value="1"/>
</dbReference>
<reference evidence="10 11" key="1">
    <citation type="submission" date="2016-01" db="EMBL/GenBank/DDBJ databases">
        <title>Investigation of taxonomic status of Bacillus aminovorans.</title>
        <authorList>
            <person name="Verma A."/>
            <person name="Pal Y."/>
            <person name="Krishnamurthi S."/>
        </authorList>
    </citation>
    <scope>NUCLEOTIDE SEQUENCE [LARGE SCALE GENOMIC DNA]</scope>
    <source>
        <strain evidence="10 11">DSM 1314</strain>
    </source>
</reference>
<protein>
    <submittedName>
        <fullName evidence="10">3-phenylpropionic acid transporter</fullName>
    </submittedName>
</protein>
<comment type="subcellular location">
    <subcellularLocation>
        <location evidence="1">Cell inner membrane</location>
        <topology evidence="1">Multi-pass membrane protein</topology>
    </subcellularLocation>
</comment>
<gene>
    <name evidence="10" type="ORF">AWH49_05150</name>
</gene>
<accession>A0A177L077</accession>
<feature type="transmembrane region" description="Helical" evidence="8">
    <location>
        <begin position="7"/>
        <end position="29"/>
    </location>
</feature>
<feature type="transmembrane region" description="Helical" evidence="8">
    <location>
        <begin position="95"/>
        <end position="115"/>
    </location>
</feature>
<feature type="domain" description="Major facilitator superfamily associated" evidence="9">
    <location>
        <begin position="8"/>
        <end position="358"/>
    </location>
</feature>
<dbReference type="Gene3D" id="1.20.1250.20">
    <property type="entry name" value="MFS general substrate transporter like domains"/>
    <property type="match status" value="2"/>
</dbReference>
<keyword evidence="3" id="KW-1003">Cell membrane</keyword>
<dbReference type="EMBL" id="LQWY01000067">
    <property type="protein sequence ID" value="OAH59048.1"/>
    <property type="molecule type" value="Genomic_DNA"/>
</dbReference>
<evidence type="ECO:0000256" key="7">
    <source>
        <dbReference type="ARBA" id="ARBA00023136"/>
    </source>
</evidence>
<feature type="transmembrane region" description="Helical" evidence="8">
    <location>
        <begin position="267"/>
        <end position="286"/>
    </location>
</feature>
<dbReference type="PIRSF" id="PIRSF004925">
    <property type="entry name" value="HcaT"/>
    <property type="match status" value="1"/>
</dbReference>
<feature type="transmembrane region" description="Helical" evidence="8">
    <location>
        <begin position="41"/>
        <end position="61"/>
    </location>
</feature>
<dbReference type="InterPro" id="IPR026032">
    <property type="entry name" value="HcaT-like"/>
</dbReference>
<dbReference type="InterPro" id="IPR024989">
    <property type="entry name" value="MFS_assoc_dom"/>
</dbReference>
<feature type="transmembrane region" description="Helical" evidence="8">
    <location>
        <begin position="161"/>
        <end position="183"/>
    </location>
</feature>
<keyword evidence="2" id="KW-0813">Transport</keyword>
<dbReference type="InterPro" id="IPR036259">
    <property type="entry name" value="MFS_trans_sf"/>
</dbReference>
<feature type="transmembrane region" description="Helical" evidence="8">
    <location>
        <begin position="327"/>
        <end position="350"/>
    </location>
</feature>
<keyword evidence="5 8" id="KW-0812">Transmembrane</keyword>
<dbReference type="GO" id="GO:0030395">
    <property type="term" value="F:lactose binding"/>
    <property type="evidence" value="ECO:0007669"/>
    <property type="project" value="TreeGrafter"/>
</dbReference>
<dbReference type="PANTHER" id="PTHR23522">
    <property type="entry name" value="BLL5896 PROTEIN"/>
    <property type="match status" value="1"/>
</dbReference>
<sequence>MIYKAQFWLSITYFAFYFSWGVFLPYWNAWLISEKEMTVEAASSLIAVGFLVRAVSTFFAYPALSAKYPAGTLLKWFTIITALTAMLFIPASGYIALFIVMILFNFIYPIIMPMADSMGALLMKTDRIHYGKSRSWGSIGYIAAVLFIGIATAIFTDSAILYVLIASTLFMIATAFYYTPPALREHDDLRRLPFRRLFRSKRFVTALIICVLIQGAHAAYYNYGVLYLQHLDVDSIWIGVILNIAVAAEILFFNVADRFLRHTSVPAMFFGAAIAAVLRWTIMFLFPSVAVYMFAQLFHALTFGLAHYAFIRLLYEEFDSSEIPAAQGVYSSLGMGLSVAILTFGAGYLYEISPHLSFLGMAIIALPAVFISFFLLKGKR</sequence>
<dbReference type="SUPFAM" id="SSF103473">
    <property type="entry name" value="MFS general substrate transporter"/>
    <property type="match status" value="1"/>
</dbReference>
<feature type="transmembrane region" description="Helical" evidence="8">
    <location>
        <begin position="235"/>
        <end position="255"/>
    </location>
</feature>
<evidence type="ECO:0000256" key="6">
    <source>
        <dbReference type="ARBA" id="ARBA00022989"/>
    </source>
</evidence>
<evidence type="ECO:0000256" key="1">
    <source>
        <dbReference type="ARBA" id="ARBA00004429"/>
    </source>
</evidence>
<dbReference type="RefSeq" id="WP_063966763.1">
    <property type="nucleotide sequence ID" value="NZ_JBCNAN010000007.1"/>
</dbReference>
<dbReference type="AlphaFoldDB" id="A0A177L077"/>
<dbReference type="GO" id="GO:0015528">
    <property type="term" value="F:lactose:proton symporter activity"/>
    <property type="evidence" value="ECO:0007669"/>
    <property type="project" value="TreeGrafter"/>
</dbReference>
<organism evidence="10 11">
    <name type="scientific">Domibacillus aminovorans</name>
    <dbReference type="NCBI Taxonomy" id="29332"/>
    <lineage>
        <taxon>Bacteria</taxon>
        <taxon>Bacillati</taxon>
        <taxon>Bacillota</taxon>
        <taxon>Bacilli</taxon>
        <taxon>Bacillales</taxon>
        <taxon>Bacillaceae</taxon>
        <taxon>Domibacillus</taxon>
    </lineage>
</organism>
<evidence type="ECO:0000313" key="11">
    <source>
        <dbReference type="Proteomes" id="UP000076935"/>
    </source>
</evidence>
<keyword evidence="4" id="KW-0997">Cell inner membrane</keyword>
<name>A0A177L077_9BACI</name>
<dbReference type="Proteomes" id="UP000076935">
    <property type="component" value="Unassembled WGS sequence"/>
</dbReference>
<dbReference type="PANTHER" id="PTHR23522:SF10">
    <property type="entry name" value="3-PHENYLPROPIONIC ACID TRANSPORTER-RELATED"/>
    <property type="match status" value="1"/>
</dbReference>
<dbReference type="GO" id="GO:0005886">
    <property type="term" value="C:plasma membrane"/>
    <property type="evidence" value="ECO:0007669"/>
    <property type="project" value="UniProtKB-SubCell"/>
</dbReference>
<evidence type="ECO:0000313" key="10">
    <source>
        <dbReference type="EMBL" id="OAH59048.1"/>
    </source>
</evidence>
<feature type="transmembrane region" description="Helical" evidence="8">
    <location>
        <begin position="356"/>
        <end position="376"/>
    </location>
</feature>
<dbReference type="STRING" id="29332.AWH48_08270"/>
<keyword evidence="6 8" id="KW-1133">Transmembrane helix</keyword>
<evidence type="ECO:0000256" key="3">
    <source>
        <dbReference type="ARBA" id="ARBA00022475"/>
    </source>
</evidence>
<evidence type="ECO:0000259" key="9">
    <source>
        <dbReference type="Pfam" id="PF12832"/>
    </source>
</evidence>
<dbReference type="NCBIfam" id="NF037955">
    <property type="entry name" value="mfs"/>
    <property type="match status" value="1"/>
</dbReference>
<proteinExistence type="predicted"/>
<feature type="transmembrane region" description="Helical" evidence="8">
    <location>
        <begin position="203"/>
        <end position="223"/>
    </location>
</feature>